<name>A0ABS9VNG3_9SPHN</name>
<dbReference type="Proteomes" id="UP001203058">
    <property type="component" value="Unassembled WGS sequence"/>
</dbReference>
<sequence length="60" mass="7012">MSEDVLAHIRERIELARRLARSTTDREVARLLEIMADEGEADLRKLEQERSTDFGDEPRD</sequence>
<evidence type="ECO:0000313" key="2">
    <source>
        <dbReference type="Proteomes" id="UP001203058"/>
    </source>
</evidence>
<gene>
    <name evidence="1" type="ORF">LZ016_10340</name>
</gene>
<keyword evidence="2" id="KW-1185">Reference proteome</keyword>
<accession>A0ABS9VNG3</accession>
<reference evidence="1 2" key="1">
    <citation type="submission" date="2022-03" db="EMBL/GenBank/DDBJ databases">
        <authorList>
            <person name="Jo J.-H."/>
            <person name="Im W.-T."/>
        </authorList>
    </citation>
    <scope>NUCLEOTIDE SEQUENCE [LARGE SCALE GENOMIC DNA]</scope>
    <source>
        <strain evidence="1 2">SM33</strain>
    </source>
</reference>
<organism evidence="1 2">
    <name type="scientific">Sphingomonas telluris</name>
    <dbReference type="NCBI Taxonomy" id="2907998"/>
    <lineage>
        <taxon>Bacteria</taxon>
        <taxon>Pseudomonadati</taxon>
        <taxon>Pseudomonadota</taxon>
        <taxon>Alphaproteobacteria</taxon>
        <taxon>Sphingomonadales</taxon>
        <taxon>Sphingomonadaceae</taxon>
        <taxon>Sphingomonas</taxon>
    </lineage>
</organism>
<comment type="caution">
    <text evidence="1">The sequence shown here is derived from an EMBL/GenBank/DDBJ whole genome shotgun (WGS) entry which is preliminary data.</text>
</comment>
<evidence type="ECO:0000313" key="1">
    <source>
        <dbReference type="EMBL" id="MCH8616497.1"/>
    </source>
</evidence>
<dbReference type="EMBL" id="JAKZHW010000001">
    <property type="protein sequence ID" value="MCH8616497.1"/>
    <property type="molecule type" value="Genomic_DNA"/>
</dbReference>
<proteinExistence type="predicted"/>
<dbReference type="RefSeq" id="WP_241447294.1">
    <property type="nucleotide sequence ID" value="NZ_JAKZHW010000001.1"/>
</dbReference>
<protein>
    <submittedName>
        <fullName evidence="1">Uncharacterized protein</fullName>
    </submittedName>
</protein>